<accession>A0A834JFF8</accession>
<keyword evidence="6" id="KW-0509">mRNA transport</keyword>
<comment type="caution">
    <text evidence="14">The sequence shown here is derived from an EMBL/GenBank/DDBJ whole genome shotgun (WGS) entry which is preliminary data.</text>
</comment>
<organism evidence="14 15">
    <name type="scientific">Vespula vulgaris</name>
    <name type="common">Yellow jacket</name>
    <name type="synonym">Wasp</name>
    <dbReference type="NCBI Taxonomy" id="7454"/>
    <lineage>
        <taxon>Eukaryota</taxon>
        <taxon>Metazoa</taxon>
        <taxon>Ecdysozoa</taxon>
        <taxon>Arthropoda</taxon>
        <taxon>Hexapoda</taxon>
        <taxon>Insecta</taxon>
        <taxon>Pterygota</taxon>
        <taxon>Neoptera</taxon>
        <taxon>Endopterygota</taxon>
        <taxon>Hymenoptera</taxon>
        <taxon>Apocrita</taxon>
        <taxon>Aculeata</taxon>
        <taxon>Vespoidea</taxon>
        <taxon>Vespidae</taxon>
        <taxon>Vespinae</taxon>
        <taxon>Vespula</taxon>
    </lineage>
</organism>
<feature type="transmembrane region" description="Helical" evidence="13">
    <location>
        <begin position="103"/>
        <end position="122"/>
    </location>
</feature>
<sequence>MPERNRKNYPGLLIGRMFIAITLNIILQIFLLSFLILITNTNTNVKLWLQNTWETIISLKLRIHFFVFVSFLQGIIYCNNYLHRQPYLKNRFLKLQHIFTGQNLLRGMLCILMGCNLVWLHLSLKKGNHNLLIDNCDTLYGSCLIEEHYFLLLGGMWTGFYFFLTTSLSNQRYFQFSIIPLTKFSKFRKGIYSMLSKITSISLWPVIYFIIGYYLLGSYMRDFVLSITSAQIETKPLDNFPGLLNVSLAMYLWLYQSTLIFTSNTTILLLEVFLTEWTPLEIQPNNVFDSHISTITLTDVLSMDNIPMLQHLGYLDLVTLAEKQETRRRILFTLSQPGGHPYNWNCIIEKSLNFINKFSDELNAITLKAKEQQFASSASTLTTSMSSNLSAFKSEYTYHMRKLVTETIPSVNESYVSKSPEIKFLTYKYIKNKWDLLISYFLSKPLVYYVFGEQDDLKIEYALFKAQAVIWAAEAISSLAIVSLKEDSYGIVQKDLPDIFQALLTLKLTLDKLHKSNILIKKPQNSDKCIKQMFNSLRNASKRSLYRITTGFEDYINDLKLDSSMIEHLQPFLNYKE</sequence>
<dbReference type="GO" id="GO:0051028">
    <property type="term" value="P:mRNA transport"/>
    <property type="evidence" value="ECO:0007669"/>
    <property type="project" value="UniProtKB-KW"/>
</dbReference>
<evidence type="ECO:0008006" key="16">
    <source>
        <dbReference type="Google" id="ProtNLM"/>
    </source>
</evidence>
<evidence type="ECO:0000256" key="7">
    <source>
        <dbReference type="ARBA" id="ARBA00022927"/>
    </source>
</evidence>
<dbReference type="Proteomes" id="UP000614350">
    <property type="component" value="Unassembled WGS sequence"/>
</dbReference>
<dbReference type="PANTHER" id="PTHR13269">
    <property type="entry name" value="NUCLEOPORIN NDC1"/>
    <property type="match status" value="1"/>
</dbReference>
<evidence type="ECO:0000256" key="4">
    <source>
        <dbReference type="ARBA" id="ARBA00022448"/>
    </source>
</evidence>
<dbReference type="GO" id="GO:0006999">
    <property type="term" value="P:nuclear pore organization"/>
    <property type="evidence" value="ECO:0007669"/>
    <property type="project" value="TreeGrafter"/>
</dbReference>
<evidence type="ECO:0000256" key="10">
    <source>
        <dbReference type="ARBA" id="ARBA00023132"/>
    </source>
</evidence>
<proteinExistence type="inferred from homology"/>
<evidence type="ECO:0000313" key="15">
    <source>
        <dbReference type="Proteomes" id="UP000614350"/>
    </source>
</evidence>
<evidence type="ECO:0000256" key="9">
    <source>
        <dbReference type="ARBA" id="ARBA00023010"/>
    </source>
</evidence>
<keyword evidence="12" id="KW-0539">Nucleus</keyword>
<evidence type="ECO:0000256" key="12">
    <source>
        <dbReference type="ARBA" id="ARBA00023242"/>
    </source>
</evidence>
<evidence type="ECO:0000256" key="11">
    <source>
        <dbReference type="ARBA" id="ARBA00023136"/>
    </source>
</evidence>
<keyword evidence="9" id="KW-0811">Translocation</keyword>
<reference evidence="14" key="1">
    <citation type="journal article" date="2020" name="G3 (Bethesda)">
        <title>High-Quality Assemblies for Three Invasive Social Wasps from the &lt;i&gt;Vespula&lt;/i&gt; Genus.</title>
        <authorList>
            <person name="Harrop T.W.R."/>
            <person name="Guhlin J."/>
            <person name="McLaughlin G.M."/>
            <person name="Permina E."/>
            <person name="Stockwell P."/>
            <person name="Gilligan J."/>
            <person name="Le Lec M.F."/>
            <person name="Gruber M.A.M."/>
            <person name="Quinn O."/>
            <person name="Lovegrove M."/>
            <person name="Duncan E.J."/>
            <person name="Remnant E.J."/>
            <person name="Van Eeckhoven J."/>
            <person name="Graham B."/>
            <person name="Knapp R.A."/>
            <person name="Langford K.W."/>
            <person name="Kronenberg Z."/>
            <person name="Press M.O."/>
            <person name="Eacker S.M."/>
            <person name="Wilson-Rankin E.E."/>
            <person name="Purcell J."/>
            <person name="Lester P.J."/>
            <person name="Dearden P.K."/>
        </authorList>
    </citation>
    <scope>NUCLEOTIDE SEQUENCE</scope>
    <source>
        <strain evidence="14">Marl-1</strain>
    </source>
</reference>
<keyword evidence="5 13" id="KW-0812">Transmembrane</keyword>
<evidence type="ECO:0000313" key="14">
    <source>
        <dbReference type="EMBL" id="KAF7386726.1"/>
    </source>
</evidence>
<dbReference type="GO" id="GO:0030674">
    <property type="term" value="F:protein-macromolecule adaptor activity"/>
    <property type="evidence" value="ECO:0007669"/>
    <property type="project" value="TreeGrafter"/>
</dbReference>
<dbReference type="GO" id="GO:0031965">
    <property type="term" value="C:nuclear membrane"/>
    <property type="evidence" value="ECO:0007669"/>
    <property type="project" value="UniProtKB-SubCell"/>
</dbReference>
<comment type="similarity">
    <text evidence="3">Belongs to the NDC1 family.</text>
</comment>
<keyword evidence="4" id="KW-0813">Transport</keyword>
<feature type="transmembrane region" description="Helical" evidence="13">
    <location>
        <begin position="63"/>
        <end position="82"/>
    </location>
</feature>
<evidence type="ECO:0000256" key="8">
    <source>
        <dbReference type="ARBA" id="ARBA00022989"/>
    </source>
</evidence>
<feature type="transmembrane region" description="Helical" evidence="13">
    <location>
        <begin position="190"/>
        <end position="216"/>
    </location>
</feature>
<dbReference type="GO" id="GO:0070762">
    <property type="term" value="C:nuclear pore transmembrane ring"/>
    <property type="evidence" value="ECO:0007669"/>
    <property type="project" value="TreeGrafter"/>
</dbReference>
<dbReference type="GO" id="GO:0015031">
    <property type="term" value="P:protein transport"/>
    <property type="evidence" value="ECO:0007669"/>
    <property type="project" value="UniProtKB-KW"/>
</dbReference>
<dbReference type="PANTHER" id="PTHR13269:SF6">
    <property type="entry name" value="NUCLEOPORIN NDC1"/>
    <property type="match status" value="1"/>
</dbReference>
<keyword evidence="15" id="KW-1185">Reference proteome</keyword>
<evidence type="ECO:0000256" key="2">
    <source>
        <dbReference type="ARBA" id="ARBA00004567"/>
    </source>
</evidence>
<dbReference type="AlphaFoldDB" id="A0A834JFF8"/>
<keyword evidence="11 13" id="KW-0472">Membrane</keyword>
<feature type="transmembrane region" description="Helical" evidence="13">
    <location>
        <begin position="12"/>
        <end position="38"/>
    </location>
</feature>
<dbReference type="Pfam" id="PF09531">
    <property type="entry name" value="Ndc1_Nup"/>
    <property type="match status" value="1"/>
</dbReference>
<protein>
    <recommendedName>
        <fullName evidence="16">Nucleoporin NDC1</fullName>
    </recommendedName>
</protein>
<name>A0A834JFF8_VESVU</name>
<comment type="subcellular location">
    <subcellularLocation>
        <location evidence="1">Nucleus membrane</location>
        <topology evidence="1">Multi-pass membrane protein</topology>
    </subcellularLocation>
    <subcellularLocation>
        <location evidence="2">Nucleus</location>
        <location evidence="2">Nuclear pore complex</location>
    </subcellularLocation>
</comment>
<evidence type="ECO:0000256" key="13">
    <source>
        <dbReference type="SAM" id="Phobius"/>
    </source>
</evidence>
<keyword evidence="8 13" id="KW-1133">Transmembrane helix</keyword>
<gene>
    <name evidence="14" type="ORF">HZH66_011178</name>
</gene>
<dbReference type="EMBL" id="JACSEA010000013">
    <property type="protein sequence ID" value="KAF7386726.1"/>
    <property type="molecule type" value="Genomic_DNA"/>
</dbReference>
<dbReference type="InterPro" id="IPR019049">
    <property type="entry name" value="Nucleoporin_prot_Ndc1/Nup"/>
</dbReference>
<evidence type="ECO:0000256" key="3">
    <source>
        <dbReference type="ARBA" id="ARBA00005760"/>
    </source>
</evidence>
<evidence type="ECO:0000256" key="6">
    <source>
        <dbReference type="ARBA" id="ARBA00022816"/>
    </source>
</evidence>
<keyword evidence="7" id="KW-0653">Protein transport</keyword>
<evidence type="ECO:0000256" key="5">
    <source>
        <dbReference type="ARBA" id="ARBA00022692"/>
    </source>
</evidence>
<feature type="transmembrane region" description="Helical" evidence="13">
    <location>
        <begin position="149"/>
        <end position="169"/>
    </location>
</feature>
<keyword evidence="10" id="KW-0906">Nuclear pore complex</keyword>
<evidence type="ECO:0000256" key="1">
    <source>
        <dbReference type="ARBA" id="ARBA00004232"/>
    </source>
</evidence>